<dbReference type="InterPro" id="IPR051175">
    <property type="entry name" value="CLK_kinases"/>
</dbReference>
<evidence type="ECO:0000256" key="1">
    <source>
        <dbReference type="ARBA" id="ARBA00022527"/>
    </source>
</evidence>
<dbReference type="InterPro" id="IPR000719">
    <property type="entry name" value="Prot_kinase_dom"/>
</dbReference>
<dbReference type="Gene3D" id="3.30.200.20">
    <property type="entry name" value="Phosphorylase Kinase, domain 1"/>
    <property type="match status" value="1"/>
</dbReference>
<dbReference type="GO" id="GO:0043484">
    <property type="term" value="P:regulation of RNA splicing"/>
    <property type="evidence" value="ECO:0007669"/>
    <property type="project" value="TreeGrafter"/>
</dbReference>
<dbReference type="AlphaFoldDB" id="A0A517L940"/>
<evidence type="ECO:0000259" key="6">
    <source>
        <dbReference type="PROSITE" id="PS50011"/>
    </source>
</evidence>
<dbReference type="InterPro" id="IPR011009">
    <property type="entry name" value="Kinase-like_dom_sf"/>
</dbReference>
<evidence type="ECO:0000256" key="3">
    <source>
        <dbReference type="ARBA" id="ARBA00022741"/>
    </source>
</evidence>
<keyword evidence="8" id="KW-1185">Reference proteome</keyword>
<dbReference type="PANTHER" id="PTHR45646:SF11">
    <property type="entry name" value="SERINE_THREONINE-PROTEIN KINASE DOA"/>
    <property type="match status" value="1"/>
</dbReference>
<feature type="domain" description="Protein kinase" evidence="6">
    <location>
        <begin position="1"/>
        <end position="344"/>
    </location>
</feature>
<name>A0A517L940_9PEZI</name>
<dbReference type="GO" id="GO:0005634">
    <property type="term" value="C:nucleus"/>
    <property type="evidence" value="ECO:0007669"/>
    <property type="project" value="TreeGrafter"/>
</dbReference>
<proteinExistence type="predicted"/>
<evidence type="ECO:0000256" key="2">
    <source>
        <dbReference type="ARBA" id="ARBA00022679"/>
    </source>
</evidence>
<keyword evidence="5" id="KW-0067">ATP-binding</keyword>
<evidence type="ECO:0000256" key="4">
    <source>
        <dbReference type="ARBA" id="ARBA00022777"/>
    </source>
</evidence>
<dbReference type="GO" id="GO:0005524">
    <property type="term" value="F:ATP binding"/>
    <property type="evidence" value="ECO:0007669"/>
    <property type="project" value="UniProtKB-KW"/>
</dbReference>
<dbReference type="STRING" id="50376.A0A517L940"/>
<dbReference type="GO" id="GO:0004674">
    <property type="term" value="F:protein serine/threonine kinase activity"/>
    <property type="evidence" value="ECO:0007669"/>
    <property type="project" value="UniProtKB-KW"/>
</dbReference>
<keyword evidence="1" id="KW-0723">Serine/threonine-protein kinase</keyword>
<dbReference type="PROSITE" id="PS50011">
    <property type="entry name" value="PROTEIN_KINASE_DOM"/>
    <property type="match status" value="1"/>
</dbReference>
<keyword evidence="3" id="KW-0547">Nucleotide-binding</keyword>
<accession>A0A517L940</accession>
<organism evidence="7 8">
    <name type="scientific">Venturia effusa</name>
    <dbReference type="NCBI Taxonomy" id="50376"/>
    <lineage>
        <taxon>Eukaryota</taxon>
        <taxon>Fungi</taxon>
        <taxon>Dikarya</taxon>
        <taxon>Ascomycota</taxon>
        <taxon>Pezizomycotina</taxon>
        <taxon>Dothideomycetes</taxon>
        <taxon>Pleosporomycetidae</taxon>
        <taxon>Venturiales</taxon>
        <taxon>Venturiaceae</taxon>
        <taxon>Venturia</taxon>
    </lineage>
</organism>
<dbReference type="SMART" id="SM00220">
    <property type="entry name" value="S_TKc"/>
    <property type="match status" value="1"/>
</dbReference>
<dbReference type="Gene3D" id="1.10.510.10">
    <property type="entry name" value="Transferase(Phosphotransferase) domain 1"/>
    <property type="match status" value="1"/>
</dbReference>
<evidence type="ECO:0000256" key="5">
    <source>
        <dbReference type="ARBA" id="ARBA00022840"/>
    </source>
</evidence>
<evidence type="ECO:0000313" key="8">
    <source>
        <dbReference type="Proteomes" id="UP000316270"/>
    </source>
</evidence>
<dbReference type="Proteomes" id="UP000316270">
    <property type="component" value="Chromosome 7"/>
</dbReference>
<dbReference type="OrthoDB" id="5979581at2759"/>
<reference evidence="7 8" key="1">
    <citation type="submission" date="2019-07" db="EMBL/GenBank/DDBJ databases">
        <title>Finished genome of Venturia effusa.</title>
        <authorList>
            <person name="Young C.A."/>
            <person name="Cox M.P."/>
            <person name="Ganley A.R.D."/>
            <person name="David W.J."/>
        </authorList>
    </citation>
    <scope>NUCLEOTIDE SEQUENCE [LARGE SCALE GENOMIC DNA]</scope>
    <source>
        <strain evidence="8">albino</strain>
    </source>
</reference>
<dbReference type="Pfam" id="PF00069">
    <property type="entry name" value="Pkinase"/>
    <property type="match status" value="1"/>
</dbReference>
<protein>
    <recommendedName>
        <fullName evidence="6">Protein kinase domain-containing protein</fullName>
    </recommendedName>
</protein>
<gene>
    <name evidence="7" type="ORF">FKW77_004169</name>
</gene>
<evidence type="ECO:0000313" key="7">
    <source>
        <dbReference type="EMBL" id="QDS72140.1"/>
    </source>
</evidence>
<dbReference type="EMBL" id="CP042191">
    <property type="protein sequence ID" value="QDS72140.1"/>
    <property type="molecule type" value="Genomic_DNA"/>
</dbReference>
<keyword evidence="4" id="KW-0418">Kinase</keyword>
<dbReference type="PANTHER" id="PTHR45646">
    <property type="entry name" value="SERINE/THREONINE-PROTEIN KINASE DOA-RELATED"/>
    <property type="match status" value="1"/>
</dbReference>
<dbReference type="SUPFAM" id="SSF56112">
    <property type="entry name" value="Protein kinase-like (PK-like)"/>
    <property type="match status" value="1"/>
</dbReference>
<keyword evidence="2" id="KW-0808">Transferase</keyword>
<sequence length="347" mass="38953">MPSKGMRGLRGGRENRYVAVKISVSERGERSREIKVLRALETIDSGHPGSRHLIQLLDHFQVTGPNGTHNCAVLELLGSSVPDLLDARFGGERLPGKLAKAIAKQALLGLDYLHQQGIGHGDLHTRNLAFAIPPVHSLSGEEFMQKLGEPEIGLVRRNDGKPLEPSMPRYLVRPTSYPVDLSKPSQSIKIIDVGESFLDDDVPDILHTPLPLRAPEIIFGEKPDHRVDLWSMGCMLFELIVGQPPFDSSMITPTILVRQMLETVDDELPDRWQQTWRTMDSASPGEESGSTLQEWLEEMYFDGERNSDLTRGDISHVGRLVRRMLRLEPSKRASAEEILRDSWFCED</sequence>